<feature type="domain" description="RagB/SusD" evidence="7">
    <location>
        <begin position="354"/>
        <end position="537"/>
    </location>
</feature>
<evidence type="ECO:0000259" key="7">
    <source>
        <dbReference type="Pfam" id="PF07980"/>
    </source>
</evidence>
<keyword evidence="5" id="KW-0998">Cell outer membrane</keyword>
<dbReference type="PROSITE" id="PS51257">
    <property type="entry name" value="PROKAR_LIPOPROTEIN"/>
    <property type="match status" value="1"/>
</dbReference>
<evidence type="ECO:0000256" key="6">
    <source>
        <dbReference type="SAM" id="SignalP"/>
    </source>
</evidence>
<comment type="subcellular location">
    <subcellularLocation>
        <location evidence="1">Cell outer membrane</location>
    </subcellularLocation>
</comment>
<reference evidence="10" key="2">
    <citation type="submission" date="2011-02" db="EMBL/GenBank/DDBJ databases">
        <title>The complete genome of Pedobacter saltans DSM 12145.</title>
        <authorList>
            <consortium name="US DOE Joint Genome Institute (JGI-PGF)"/>
            <person name="Lucas S."/>
            <person name="Copeland A."/>
            <person name="Lapidus A."/>
            <person name="Bruce D."/>
            <person name="Goodwin L."/>
            <person name="Pitluck S."/>
            <person name="Kyrpides N."/>
            <person name="Mavromatis K."/>
            <person name="Pagani I."/>
            <person name="Ivanova N."/>
            <person name="Ovchinnikova G."/>
            <person name="Lu M."/>
            <person name="Detter J.C."/>
            <person name="Han C."/>
            <person name="Land M."/>
            <person name="Hauser L."/>
            <person name="Markowitz V."/>
            <person name="Cheng J.-F."/>
            <person name="Hugenholtz P."/>
            <person name="Woyke T."/>
            <person name="Wu D."/>
            <person name="Tindall B."/>
            <person name="Pomrenke H.G."/>
            <person name="Brambilla E."/>
            <person name="Klenk H.-P."/>
            <person name="Eisen J.A."/>
        </authorList>
    </citation>
    <scope>NUCLEOTIDE SEQUENCE [LARGE SCALE GENOMIC DNA]</scope>
    <source>
        <strain evidence="10">ATCC 51119 / DSM 12145 / JCM 21818 / LMG 10337 / NBRC 100064 / NCIMB 13643</strain>
    </source>
</reference>
<evidence type="ECO:0000256" key="4">
    <source>
        <dbReference type="ARBA" id="ARBA00023136"/>
    </source>
</evidence>
<dbReference type="OrthoDB" id="1035036at2"/>
<feature type="chain" id="PRO_5003260092" evidence="6">
    <location>
        <begin position="23"/>
        <end position="540"/>
    </location>
</feature>
<dbReference type="Gene3D" id="1.25.40.390">
    <property type="match status" value="1"/>
</dbReference>
<dbReference type="Pfam" id="PF14322">
    <property type="entry name" value="SusD-like_3"/>
    <property type="match status" value="1"/>
</dbReference>
<dbReference type="SUPFAM" id="SSF48452">
    <property type="entry name" value="TPR-like"/>
    <property type="match status" value="1"/>
</dbReference>
<dbReference type="Pfam" id="PF07980">
    <property type="entry name" value="SusD_RagB"/>
    <property type="match status" value="1"/>
</dbReference>
<feature type="domain" description="SusD-like N-terminal" evidence="8">
    <location>
        <begin position="41"/>
        <end position="211"/>
    </location>
</feature>
<reference evidence="9 10" key="1">
    <citation type="journal article" date="2011" name="Stand. Genomic Sci.">
        <title>Complete genome sequence of the gliding, heparinolytic Pedobacter saltans type strain (113).</title>
        <authorList>
            <person name="Liolios K."/>
            <person name="Sikorski J."/>
            <person name="Lu M."/>
            <person name="Nolan M."/>
            <person name="Lapidus A."/>
            <person name="Lucas S."/>
            <person name="Hammon N."/>
            <person name="Deshpande S."/>
            <person name="Cheng J.F."/>
            <person name="Tapia R."/>
            <person name="Han C."/>
            <person name="Goodwin L."/>
            <person name="Pitluck S."/>
            <person name="Huntemann M."/>
            <person name="Ivanova N."/>
            <person name="Pagani I."/>
            <person name="Mavromatis K."/>
            <person name="Ovchinikova G."/>
            <person name="Pati A."/>
            <person name="Chen A."/>
            <person name="Palaniappan K."/>
            <person name="Land M."/>
            <person name="Hauser L."/>
            <person name="Brambilla E.M."/>
            <person name="Kotsyurbenko O."/>
            <person name="Rohde M."/>
            <person name="Tindall B.J."/>
            <person name="Abt B."/>
            <person name="Goker M."/>
            <person name="Detter J.C."/>
            <person name="Woyke T."/>
            <person name="Bristow J."/>
            <person name="Eisen J.A."/>
            <person name="Markowitz V."/>
            <person name="Hugenholtz P."/>
            <person name="Klenk H.P."/>
            <person name="Kyrpides N.C."/>
        </authorList>
    </citation>
    <scope>NUCLEOTIDE SEQUENCE [LARGE SCALE GENOMIC DNA]</scope>
    <source>
        <strain evidence="10">ATCC 51119 / DSM 12145 / JCM 21818 / LMG 10337 / NBRC 100064 / NCIMB 13643</strain>
    </source>
</reference>
<evidence type="ECO:0000313" key="9">
    <source>
        <dbReference type="EMBL" id="ADY52060.1"/>
    </source>
</evidence>
<dbReference type="AlphaFoldDB" id="F0S5B5"/>
<sequence>MKKIFSTAILSLIISFTSCNKAIDEQPISEGTLKDFFKSKLDADAAIAGMYGEFQHTMIGEGQFQNRITWWGEARSDNWETRSAYATSSTNEIHLNGLTENNAYADWSPLYSTIGRANLILKNLPLIKNYVPVGTIGALSLAQEDSYRAQSLAMRALCYFWIVRIWGDAPLRTEPYESIHEKAEQARDPQAKILDQCIKDLEEAYALTVKNATPTVWYLGEGAICSIMADIYMWKKDYPNAVIWFKRLFAAKAPTGKVYNAVGKDITGAGGAVADLQAGLTWNQQFTNPAGSLESIFSIHWNYIANGCACMSGVSRTTNENTIRMGTELWTTWPTVSTAVYGSTTATTDLRVKQTYNMTNATNQPIRDRSFWKFYAGTYVAPTATAGYNFTLQKYDNNLPATTETDVFIPIYRLSGMYLLYAEALNKIGDRNNAVKYLNLIKTRAGVPTVVAANYDENTLEKEILKERQFELIGEGVRWFDLVRTDRVKEVMDPILITRQANIGNAQIGFGTDKKRYYWPLSLNVLNSNRLLVQNDPYKN</sequence>
<dbReference type="InterPro" id="IPR012944">
    <property type="entry name" value="SusD_RagB_dom"/>
</dbReference>
<evidence type="ECO:0000259" key="8">
    <source>
        <dbReference type="Pfam" id="PF14322"/>
    </source>
</evidence>
<dbReference type="EMBL" id="CP002545">
    <property type="protein sequence ID" value="ADY52060.1"/>
    <property type="molecule type" value="Genomic_DNA"/>
</dbReference>
<evidence type="ECO:0000256" key="3">
    <source>
        <dbReference type="ARBA" id="ARBA00022729"/>
    </source>
</evidence>
<dbReference type="InterPro" id="IPR033985">
    <property type="entry name" value="SusD-like_N"/>
</dbReference>
<evidence type="ECO:0000256" key="1">
    <source>
        <dbReference type="ARBA" id="ARBA00004442"/>
    </source>
</evidence>
<gene>
    <name evidence="9" type="ordered locus">Pedsa_1499</name>
</gene>
<dbReference type="eggNOG" id="COG3193">
    <property type="taxonomic scope" value="Bacteria"/>
</dbReference>
<dbReference type="InterPro" id="IPR011990">
    <property type="entry name" value="TPR-like_helical_dom_sf"/>
</dbReference>
<dbReference type="STRING" id="762903.Pedsa_1499"/>
<evidence type="ECO:0000256" key="2">
    <source>
        <dbReference type="ARBA" id="ARBA00006275"/>
    </source>
</evidence>
<feature type="signal peptide" evidence="6">
    <location>
        <begin position="1"/>
        <end position="22"/>
    </location>
</feature>
<accession>F0S5B5</accession>
<comment type="similarity">
    <text evidence="2">Belongs to the SusD family.</text>
</comment>
<protein>
    <submittedName>
        <fullName evidence="9">RagB/SusD domain protein</fullName>
    </submittedName>
</protein>
<proteinExistence type="inferred from homology"/>
<keyword evidence="10" id="KW-1185">Reference proteome</keyword>
<dbReference type="Proteomes" id="UP000000310">
    <property type="component" value="Chromosome"/>
</dbReference>
<keyword evidence="3 6" id="KW-0732">Signal</keyword>
<organism evidence="9 10">
    <name type="scientific">Pseudopedobacter saltans (strain ATCC 51119 / DSM 12145 / JCM 21818 / CCUG 39354 / LMG 10337 / NBRC 100064 / NCIMB 13643)</name>
    <name type="common">Pedobacter saltans</name>
    <dbReference type="NCBI Taxonomy" id="762903"/>
    <lineage>
        <taxon>Bacteria</taxon>
        <taxon>Pseudomonadati</taxon>
        <taxon>Bacteroidota</taxon>
        <taxon>Sphingobacteriia</taxon>
        <taxon>Sphingobacteriales</taxon>
        <taxon>Sphingobacteriaceae</taxon>
        <taxon>Pseudopedobacter</taxon>
    </lineage>
</organism>
<name>F0S5B5_PSESL</name>
<dbReference type="KEGG" id="psn:Pedsa_1499"/>
<evidence type="ECO:0000313" key="10">
    <source>
        <dbReference type="Proteomes" id="UP000000310"/>
    </source>
</evidence>
<keyword evidence="4" id="KW-0472">Membrane</keyword>
<dbReference type="GO" id="GO:0009279">
    <property type="term" value="C:cell outer membrane"/>
    <property type="evidence" value="ECO:0007669"/>
    <property type="project" value="UniProtKB-SubCell"/>
</dbReference>
<dbReference type="HOGENOM" id="CLU_015553_1_3_10"/>
<evidence type="ECO:0000256" key="5">
    <source>
        <dbReference type="ARBA" id="ARBA00023237"/>
    </source>
</evidence>
<dbReference type="RefSeq" id="WP_013632559.1">
    <property type="nucleotide sequence ID" value="NC_015177.1"/>
</dbReference>